<feature type="domain" description="N-acetyltransferase" evidence="1">
    <location>
        <begin position="1"/>
        <end position="155"/>
    </location>
</feature>
<accession>A0A0R1M0K1</accession>
<dbReference type="PATRIC" id="fig|1423731.3.peg.1310"/>
<proteinExistence type="predicted"/>
<dbReference type="RefSeq" id="WP_057744207.1">
    <property type="nucleotide sequence ID" value="NZ_AZEF01000027.1"/>
</dbReference>
<protein>
    <recommendedName>
        <fullName evidence="1">N-acetyltransferase domain-containing protein</fullName>
    </recommendedName>
</protein>
<dbReference type="GO" id="GO:0016747">
    <property type="term" value="F:acyltransferase activity, transferring groups other than amino-acyl groups"/>
    <property type="evidence" value="ECO:0007669"/>
    <property type="project" value="InterPro"/>
</dbReference>
<dbReference type="STRING" id="1423731.FC81_GL001276"/>
<dbReference type="InterPro" id="IPR000182">
    <property type="entry name" value="GNAT_dom"/>
</dbReference>
<dbReference type="Gene3D" id="3.40.630.30">
    <property type="match status" value="1"/>
</dbReference>
<dbReference type="SUPFAM" id="SSF55729">
    <property type="entry name" value="Acyl-CoA N-acyltransferases (Nat)"/>
    <property type="match status" value="1"/>
</dbReference>
<name>A0A0R1M0K1_9LACO</name>
<comment type="caution">
    <text evidence="2">The sequence shown here is derived from an EMBL/GenBank/DDBJ whole genome shotgun (WGS) entry which is preliminary data.</text>
</comment>
<reference evidence="2 3" key="1">
    <citation type="journal article" date="2015" name="Genome Announc.">
        <title>Expanding the biotechnology potential of lactobacilli through comparative genomics of 213 strains and associated genera.</title>
        <authorList>
            <person name="Sun Z."/>
            <person name="Harris H.M."/>
            <person name="McCann A."/>
            <person name="Guo C."/>
            <person name="Argimon S."/>
            <person name="Zhang W."/>
            <person name="Yang X."/>
            <person name="Jeffery I.B."/>
            <person name="Cooney J.C."/>
            <person name="Kagawa T.F."/>
            <person name="Liu W."/>
            <person name="Song Y."/>
            <person name="Salvetti E."/>
            <person name="Wrobel A."/>
            <person name="Rasinkangas P."/>
            <person name="Parkhill J."/>
            <person name="Rea M.C."/>
            <person name="O'Sullivan O."/>
            <person name="Ritari J."/>
            <person name="Douillard F.P."/>
            <person name="Paul Ross R."/>
            <person name="Yang R."/>
            <person name="Briner A.E."/>
            <person name="Felis G.E."/>
            <person name="de Vos W.M."/>
            <person name="Barrangou R."/>
            <person name="Klaenhammer T.R."/>
            <person name="Caufield P.W."/>
            <person name="Cui Y."/>
            <person name="Zhang H."/>
            <person name="O'Toole P.W."/>
        </authorList>
    </citation>
    <scope>NUCLEOTIDE SEQUENCE [LARGE SCALE GENOMIC DNA]</scope>
    <source>
        <strain evidence="2 3">DSM 19910</strain>
    </source>
</reference>
<dbReference type="PROSITE" id="PS51186">
    <property type="entry name" value="GNAT"/>
    <property type="match status" value="1"/>
</dbReference>
<dbReference type="InterPro" id="IPR016181">
    <property type="entry name" value="Acyl_CoA_acyltransferase"/>
</dbReference>
<keyword evidence="3" id="KW-1185">Reference proteome</keyword>
<gene>
    <name evidence="2" type="ORF">FC81_GL001276</name>
</gene>
<dbReference type="AlphaFoldDB" id="A0A0R1M0K1"/>
<evidence type="ECO:0000259" key="1">
    <source>
        <dbReference type="PROSITE" id="PS51186"/>
    </source>
</evidence>
<dbReference type="Pfam" id="PF00583">
    <property type="entry name" value="Acetyltransf_1"/>
    <property type="match status" value="1"/>
</dbReference>
<dbReference type="Proteomes" id="UP000051621">
    <property type="component" value="Unassembled WGS sequence"/>
</dbReference>
<dbReference type="EMBL" id="AZEF01000027">
    <property type="protein sequence ID" value="KRL01137.1"/>
    <property type="molecule type" value="Genomic_DNA"/>
</dbReference>
<evidence type="ECO:0000313" key="2">
    <source>
        <dbReference type="EMBL" id="KRL01137.1"/>
    </source>
</evidence>
<evidence type="ECO:0000313" key="3">
    <source>
        <dbReference type="Proteomes" id="UP000051621"/>
    </source>
</evidence>
<organism evidence="2 3">
    <name type="scientific">Liquorilactobacillus capillatus DSM 19910</name>
    <dbReference type="NCBI Taxonomy" id="1423731"/>
    <lineage>
        <taxon>Bacteria</taxon>
        <taxon>Bacillati</taxon>
        <taxon>Bacillota</taxon>
        <taxon>Bacilli</taxon>
        <taxon>Lactobacillales</taxon>
        <taxon>Lactobacillaceae</taxon>
        <taxon>Liquorilactobacillus</taxon>
    </lineage>
</organism>
<sequence>MKLIEYNTSFATQIAEYKVSSTAFTGLPQTAIKISANNKDYHSLLLVNEQGEIPTFLVLDAGETKYNYTNNKNSLLLRNFSTDQRFLRRNYAKTALTMLPSYVKANFPNIHSIILGVNSRNIPAQKLYEKSGFRKKKKVYQGKKGPQLIYSLALN</sequence>